<evidence type="ECO:0000313" key="1">
    <source>
        <dbReference type="EMBL" id="EIW75938.1"/>
    </source>
</evidence>
<dbReference type="AlphaFoldDB" id="A0A5M3M9L4"/>
<feature type="non-terminal residue" evidence="1">
    <location>
        <position position="1"/>
    </location>
</feature>
<dbReference type="GeneID" id="19206591"/>
<dbReference type="OrthoDB" id="3044497at2759"/>
<evidence type="ECO:0008006" key="3">
    <source>
        <dbReference type="Google" id="ProtNLM"/>
    </source>
</evidence>
<dbReference type="RefSeq" id="XP_007773740.1">
    <property type="nucleotide sequence ID" value="XM_007775550.1"/>
</dbReference>
<dbReference type="EMBL" id="JH711587">
    <property type="protein sequence ID" value="EIW75938.1"/>
    <property type="molecule type" value="Genomic_DNA"/>
</dbReference>
<proteinExistence type="predicted"/>
<reference evidence="2" key="1">
    <citation type="journal article" date="2012" name="Science">
        <title>The Paleozoic origin of enzymatic lignin decomposition reconstructed from 31 fungal genomes.</title>
        <authorList>
            <person name="Floudas D."/>
            <person name="Binder M."/>
            <person name="Riley R."/>
            <person name="Barry K."/>
            <person name="Blanchette R.A."/>
            <person name="Henrissat B."/>
            <person name="Martinez A.T."/>
            <person name="Otillar R."/>
            <person name="Spatafora J.W."/>
            <person name="Yadav J.S."/>
            <person name="Aerts A."/>
            <person name="Benoit I."/>
            <person name="Boyd A."/>
            <person name="Carlson A."/>
            <person name="Copeland A."/>
            <person name="Coutinho P.M."/>
            <person name="de Vries R.P."/>
            <person name="Ferreira P."/>
            <person name="Findley K."/>
            <person name="Foster B."/>
            <person name="Gaskell J."/>
            <person name="Glotzer D."/>
            <person name="Gorecki P."/>
            <person name="Heitman J."/>
            <person name="Hesse C."/>
            <person name="Hori C."/>
            <person name="Igarashi K."/>
            <person name="Jurgens J.A."/>
            <person name="Kallen N."/>
            <person name="Kersten P."/>
            <person name="Kohler A."/>
            <person name="Kuees U."/>
            <person name="Kumar T.K.A."/>
            <person name="Kuo A."/>
            <person name="LaButti K."/>
            <person name="Larrondo L.F."/>
            <person name="Lindquist E."/>
            <person name="Ling A."/>
            <person name="Lombard V."/>
            <person name="Lucas S."/>
            <person name="Lundell T."/>
            <person name="Martin R."/>
            <person name="McLaughlin D.J."/>
            <person name="Morgenstern I."/>
            <person name="Morin E."/>
            <person name="Murat C."/>
            <person name="Nagy L.G."/>
            <person name="Nolan M."/>
            <person name="Ohm R.A."/>
            <person name="Patyshakuliyeva A."/>
            <person name="Rokas A."/>
            <person name="Ruiz-Duenas F.J."/>
            <person name="Sabat G."/>
            <person name="Salamov A."/>
            <person name="Samejima M."/>
            <person name="Schmutz J."/>
            <person name="Slot J.C."/>
            <person name="St John F."/>
            <person name="Stenlid J."/>
            <person name="Sun H."/>
            <person name="Sun S."/>
            <person name="Syed K."/>
            <person name="Tsang A."/>
            <person name="Wiebenga A."/>
            <person name="Young D."/>
            <person name="Pisabarro A."/>
            <person name="Eastwood D.C."/>
            <person name="Martin F."/>
            <person name="Cullen D."/>
            <person name="Grigoriev I.V."/>
            <person name="Hibbett D.S."/>
        </authorList>
    </citation>
    <scope>NUCLEOTIDE SEQUENCE [LARGE SCALE GENOMIC DNA]</scope>
    <source>
        <strain evidence="2">RWD-64-598 SS2</strain>
    </source>
</reference>
<name>A0A5M3M9L4_CONPW</name>
<gene>
    <name evidence="1" type="ORF">CONPUDRAFT_25691</name>
</gene>
<comment type="caution">
    <text evidence="1">The sequence shown here is derived from an EMBL/GenBank/DDBJ whole genome shotgun (WGS) entry which is preliminary data.</text>
</comment>
<dbReference type="KEGG" id="cput:CONPUDRAFT_25691"/>
<evidence type="ECO:0000313" key="2">
    <source>
        <dbReference type="Proteomes" id="UP000053558"/>
    </source>
</evidence>
<dbReference type="OMA" id="CRTHGET"/>
<keyword evidence="2" id="KW-1185">Reference proteome</keyword>
<sequence>LFQLRSGHSHLNGFLSRFVPDITPTCLACGTASESVHHFLVACPSHRVHRDRLKMKLGARRSLDVNTLLSDPKALRPLFAFINATGRFRANYGDL</sequence>
<protein>
    <recommendedName>
        <fullName evidence="3">Reverse transcriptase zinc-binding domain-containing protein</fullName>
    </recommendedName>
</protein>
<feature type="non-terminal residue" evidence="1">
    <location>
        <position position="95"/>
    </location>
</feature>
<dbReference type="Proteomes" id="UP000053558">
    <property type="component" value="Unassembled WGS sequence"/>
</dbReference>
<accession>A0A5M3M9L4</accession>
<organism evidence="1 2">
    <name type="scientific">Coniophora puteana (strain RWD-64-598)</name>
    <name type="common">Brown rot fungus</name>
    <dbReference type="NCBI Taxonomy" id="741705"/>
    <lineage>
        <taxon>Eukaryota</taxon>
        <taxon>Fungi</taxon>
        <taxon>Dikarya</taxon>
        <taxon>Basidiomycota</taxon>
        <taxon>Agaricomycotina</taxon>
        <taxon>Agaricomycetes</taxon>
        <taxon>Agaricomycetidae</taxon>
        <taxon>Boletales</taxon>
        <taxon>Coniophorineae</taxon>
        <taxon>Coniophoraceae</taxon>
        <taxon>Coniophora</taxon>
    </lineage>
</organism>